<protein>
    <submittedName>
        <fullName evidence="1">Uncharacterized conserved protein YeaO, DUF488 family</fullName>
    </submittedName>
</protein>
<dbReference type="Proteomes" id="UP000198599">
    <property type="component" value="Unassembled WGS sequence"/>
</dbReference>
<reference evidence="2" key="1">
    <citation type="submission" date="2016-10" db="EMBL/GenBank/DDBJ databases">
        <authorList>
            <person name="Varghese N."/>
            <person name="Submissions S."/>
        </authorList>
    </citation>
    <scope>NUCLEOTIDE SEQUENCE [LARGE SCALE GENOMIC DNA]</scope>
    <source>
        <strain evidence="2">DSM 28463</strain>
    </source>
</reference>
<dbReference type="InterPro" id="IPR052552">
    <property type="entry name" value="YeaO-like"/>
</dbReference>
<evidence type="ECO:0000313" key="2">
    <source>
        <dbReference type="Proteomes" id="UP000198599"/>
    </source>
</evidence>
<dbReference type="PANTHER" id="PTHR36849">
    <property type="entry name" value="CYTOPLASMIC PROTEIN-RELATED"/>
    <property type="match status" value="1"/>
</dbReference>
<keyword evidence="2" id="KW-1185">Reference proteome</keyword>
<accession>A0A1I5C6T0</accession>
<name>A0A1I5C6T0_9RHOB</name>
<dbReference type="AlphaFoldDB" id="A0A1I5C6T0"/>
<dbReference type="OrthoDB" id="9790745at2"/>
<evidence type="ECO:0000313" key="1">
    <source>
        <dbReference type="EMBL" id="SFN82534.1"/>
    </source>
</evidence>
<dbReference type="EMBL" id="FOVP01000009">
    <property type="protein sequence ID" value="SFN82534.1"/>
    <property type="molecule type" value="Genomic_DNA"/>
</dbReference>
<dbReference type="STRING" id="1005928.SAMN04487859_109143"/>
<gene>
    <name evidence="1" type="ORF">SAMN04487859_109143</name>
</gene>
<dbReference type="PANTHER" id="PTHR36849:SF1">
    <property type="entry name" value="CYTOPLASMIC PROTEIN"/>
    <property type="match status" value="1"/>
</dbReference>
<dbReference type="RefSeq" id="WP_092837755.1">
    <property type="nucleotide sequence ID" value="NZ_FOVP01000009.1"/>
</dbReference>
<proteinExistence type="predicted"/>
<sequence>MPPRPPVPDDLSERIRIKRIYRAVRVSDGKRILVDRLWPRGVSKDRARLHAWEKDIAPSDDLRHWFHASPNRWDTFRTRYLRELEAKGDLIGKIAECARDGVVTLLFAAKDEDHNNAVVLQEYLQKRLRQGTGS</sequence>
<organism evidence="1 2">
    <name type="scientific">Roseovarius lutimaris</name>
    <dbReference type="NCBI Taxonomy" id="1005928"/>
    <lineage>
        <taxon>Bacteria</taxon>
        <taxon>Pseudomonadati</taxon>
        <taxon>Pseudomonadota</taxon>
        <taxon>Alphaproteobacteria</taxon>
        <taxon>Rhodobacterales</taxon>
        <taxon>Roseobacteraceae</taxon>
        <taxon>Roseovarius</taxon>
    </lineage>
</organism>
<dbReference type="Pfam" id="PF22752">
    <property type="entry name" value="DUF488-N3i"/>
    <property type="match status" value="1"/>
</dbReference>